<feature type="compositionally biased region" description="Low complexity" evidence="5">
    <location>
        <begin position="173"/>
        <end position="184"/>
    </location>
</feature>
<evidence type="ECO:0000256" key="2">
    <source>
        <dbReference type="ARBA" id="ARBA00022692"/>
    </source>
</evidence>
<keyword evidence="3" id="KW-1133">Transmembrane helix</keyword>
<dbReference type="Gene3D" id="6.10.140.1320">
    <property type="match status" value="1"/>
</dbReference>
<feature type="domain" description="PDZ" evidence="6">
    <location>
        <begin position="595"/>
        <end position="672"/>
    </location>
</feature>
<dbReference type="AlphaFoldDB" id="A0A7R9KZ51"/>
<dbReference type="PROSITE" id="PS51503">
    <property type="entry name" value="HIG1"/>
    <property type="match status" value="1"/>
</dbReference>
<dbReference type="CDD" id="cd23059">
    <property type="entry name" value="PDZ3_Par3-like"/>
    <property type="match status" value="1"/>
</dbReference>
<evidence type="ECO:0000313" key="9">
    <source>
        <dbReference type="Proteomes" id="UP000759131"/>
    </source>
</evidence>
<feature type="domain" description="PDZ" evidence="6">
    <location>
        <begin position="297"/>
        <end position="383"/>
    </location>
</feature>
<evidence type="ECO:0000259" key="7">
    <source>
        <dbReference type="PROSITE" id="PS51503"/>
    </source>
</evidence>
<dbReference type="InterPro" id="IPR001478">
    <property type="entry name" value="PDZ"/>
</dbReference>
<dbReference type="Proteomes" id="UP000759131">
    <property type="component" value="Unassembled WGS sequence"/>
</dbReference>
<evidence type="ECO:0000256" key="1">
    <source>
        <dbReference type="ARBA" id="ARBA00004173"/>
    </source>
</evidence>
<dbReference type="PANTHER" id="PTHR16484:SF17">
    <property type="entry name" value="BAZOOKA, ISOFORM B"/>
    <property type="match status" value="1"/>
</dbReference>
<dbReference type="InterPro" id="IPR036034">
    <property type="entry name" value="PDZ_sf"/>
</dbReference>
<evidence type="ECO:0000256" key="5">
    <source>
        <dbReference type="SAM" id="MobiDB-lite"/>
    </source>
</evidence>
<organism evidence="8">
    <name type="scientific">Medioppia subpectinata</name>
    <dbReference type="NCBI Taxonomy" id="1979941"/>
    <lineage>
        <taxon>Eukaryota</taxon>
        <taxon>Metazoa</taxon>
        <taxon>Ecdysozoa</taxon>
        <taxon>Arthropoda</taxon>
        <taxon>Chelicerata</taxon>
        <taxon>Arachnida</taxon>
        <taxon>Acari</taxon>
        <taxon>Acariformes</taxon>
        <taxon>Sarcoptiformes</taxon>
        <taxon>Oribatida</taxon>
        <taxon>Brachypylina</taxon>
        <taxon>Oppioidea</taxon>
        <taxon>Oppiidae</taxon>
        <taxon>Medioppia</taxon>
    </lineage>
</organism>
<feature type="domain" description="PDZ" evidence="6">
    <location>
        <begin position="476"/>
        <end position="547"/>
    </location>
</feature>
<dbReference type="PROSITE" id="PS50106">
    <property type="entry name" value="PDZ"/>
    <property type="match status" value="3"/>
</dbReference>
<evidence type="ECO:0000259" key="6">
    <source>
        <dbReference type="PROSITE" id="PS50106"/>
    </source>
</evidence>
<feature type="compositionally biased region" description="Basic and acidic residues" evidence="5">
    <location>
        <begin position="871"/>
        <end position="918"/>
    </location>
</feature>
<feature type="compositionally biased region" description="Basic and acidic residues" evidence="5">
    <location>
        <begin position="576"/>
        <end position="587"/>
    </location>
</feature>
<dbReference type="EMBL" id="OC865045">
    <property type="protein sequence ID" value="CAD7632137.1"/>
    <property type="molecule type" value="Genomic_DNA"/>
</dbReference>
<reference evidence="8" key="1">
    <citation type="submission" date="2020-11" db="EMBL/GenBank/DDBJ databases">
        <authorList>
            <person name="Tran Van P."/>
        </authorList>
    </citation>
    <scope>NUCLEOTIDE SEQUENCE</scope>
</reference>
<evidence type="ECO:0000256" key="4">
    <source>
        <dbReference type="ARBA" id="ARBA00023136"/>
    </source>
</evidence>
<dbReference type="GO" id="GO:0035091">
    <property type="term" value="F:phosphatidylinositol binding"/>
    <property type="evidence" value="ECO:0007669"/>
    <property type="project" value="TreeGrafter"/>
</dbReference>
<dbReference type="GO" id="GO:0007155">
    <property type="term" value="P:cell adhesion"/>
    <property type="evidence" value="ECO:0007669"/>
    <property type="project" value="TreeGrafter"/>
</dbReference>
<feature type="region of interest" description="Disordered" evidence="5">
    <location>
        <begin position="766"/>
        <end position="789"/>
    </location>
</feature>
<dbReference type="FunFam" id="2.30.42.10:FF:000011">
    <property type="entry name" value="partitioning defective 3 homolog isoform X1"/>
    <property type="match status" value="1"/>
</dbReference>
<dbReference type="InterPro" id="IPR052213">
    <property type="entry name" value="PAR3"/>
</dbReference>
<dbReference type="GO" id="GO:0016324">
    <property type="term" value="C:apical plasma membrane"/>
    <property type="evidence" value="ECO:0007669"/>
    <property type="project" value="TreeGrafter"/>
</dbReference>
<keyword evidence="2" id="KW-0812">Transmembrane</keyword>
<gene>
    <name evidence="8" type="ORF">OSB1V03_LOCUS12542</name>
</gene>
<dbReference type="SUPFAM" id="SSF50156">
    <property type="entry name" value="PDZ domain-like"/>
    <property type="match status" value="3"/>
</dbReference>
<keyword evidence="4" id="KW-0472">Membrane</keyword>
<comment type="subcellular location">
    <subcellularLocation>
        <location evidence="1">Mitochondrion</location>
    </subcellularLocation>
</comment>
<feature type="compositionally biased region" description="Polar residues" evidence="5">
    <location>
        <begin position="853"/>
        <end position="864"/>
    </location>
</feature>
<dbReference type="SMART" id="SM00228">
    <property type="entry name" value="PDZ"/>
    <property type="match status" value="3"/>
</dbReference>
<feature type="region of interest" description="Disordered" evidence="5">
    <location>
        <begin position="122"/>
        <end position="216"/>
    </location>
</feature>
<evidence type="ECO:0000313" key="8">
    <source>
        <dbReference type="EMBL" id="CAD7632137.1"/>
    </source>
</evidence>
<evidence type="ECO:0000256" key="3">
    <source>
        <dbReference type="ARBA" id="ARBA00022989"/>
    </source>
</evidence>
<feature type="region of interest" description="Disordered" evidence="5">
    <location>
        <begin position="828"/>
        <end position="947"/>
    </location>
</feature>
<dbReference type="OrthoDB" id="6264899at2759"/>
<dbReference type="GO" id="GO:0008104">
    <property type="term" value="P:intracellular protein localization"/>
    <property type="evidence" value="ECO:0007669"/>
    <property type="project" value="TreeGrafter"/>
</dbReference>
<accession>A0A7R9KZ51</accession>
<feature type="non-terminal residue" evidence="8">
    <location>
        <position position="959"/>
    </location>
</feature>
<proteinExistence type="predicted"/>
<dbReference type="GO" id="GO:0045197">
    <property type="term" value="P:establishment or maintenance of epithelial cell apical/basal polarity"/>
    <property type="evidence" value="ECO:0007669"/>
    <property type="project" value="TreeGrafter"/>
</dbReference>
<dbReference type="GO" id="GO:0051660">
    <property type="term" value="P:establishment of centrosome localization"/>
    <property type="evidence" value="ECO:0007669"/>
    <property type="project" value="TreeGrafter"/>
</dbReference>
<dbReference type="InterPro" id="IPR007667">
    <property type="entry name" value="Hypoxia_induced_domain"/>
</dbReference>
<feature type="compositionally biased region" description="Acidic residues" evidence="5">
    <location>
        <begin position="138"/>
        <end position="147"/>
    </location>
</feature>
<feature type="compositionally biased region" description="Polar residues" evidence="5">
    <location>
        <begin position="199"/>
        <end position="208"/>
    </location>
</feature>
<feature type="region of interest" description="Disordered" evidence="5">
    <location>
        <begin position="565"/>
        <end position="587"/>
    </location>
</feature>
<feature type="compositionally biased region" description="Basic and acidic residues" evidence="5">
    <location>
        <begin position="185"/>
        <end position="198"/>
    </location>
</feature>
<dbReference type="Pfam" id="PF04588">
    <property type="entry name" value="HIG_1_N"/>
    <property type="match status" value="1"/>
</dbReference>
<feature type="compositionally biased region" description="Polar residues" evidence="5">
    <location>
        <begin position="919"/>
        <end position="943"/>
    </location>
</feature>
<dbReference type="Gene3D" id="2.30.42.10">
    <property type="match status" value="3"/>
</dbReference>
<dbReference type="EMBL" id="CAJPIZ010010470">
    <property type="protein sequence ID" value="CAG2112567.1"/>
    <property type="molecule type" value="Genomic_DNA"/>
</dbReference>
<sequence>MTGFTAAVLYGAYRFKYRPHDMPISLYLIQLRVAAQGVAVGSLTIGMIYMLGKRAYNHFYNVPNYSVHVDEHKFMKQKFIDSDLSELSKLELLCQRETVKTQLATEVGRLTLRRNQLVKRLQDVSTDDSTGKPCGSASDEDKEDDLSADLSSGISKLMDGNSEQSDEDKDKSLLSTTHSLSPSSIKEEGYGSEEKSEHTPSSTTSHNTFSRFSRGSGRLSMVGNQLDVWVDAADRQLSRSVNRKEKSAAKEMYKNYNSLPKHMSYGSATKATTSVSSSISSEDIIKHRDDMRDKPSVIVILAKESGPLGIHVVPESDDIGCGNGLLIQGIEPGGRIDRDGRLHVGDAIIEINGQSIVDTDFESAQQIFRSALQTDEITLRLIKYNQNVNQNLSASSLKKPCPPPVLPKPVNVMKQHEQLRLVEGMVEGEERAVQPTKVATVTSTNKLTPTAAITHKPAVSSVLVVANTRKIGKKYHIQLKKGPEGLGFSITTRDNPTGGNVPIYIKNILSNGAAVEDGRLKPGDRLLEVCGIEMTGKSQSEAVNILRTLPLGTGVDLIVSRQEVDASPSPMMPRRLPPEKSGETSGNEREVLTFEIPLNDTGSAGLGVSMKGKTTTATGVPSDLGIFVKSVIHGGAASKDGRLKTNDQLININGIPLLGMSNSQAMETLRRAMIFSEGPVANPTAITVTIARKSATCEADLNNSCHERNDSQLSATSNNSSNEESFCVNNNNLRLDETYDHSYRSTDNTVIYRPKSDVQVMSNKLMQRESQSLSSPTEESPKTPNNSHSLNQTFLKQFYLSENHDSNRIYDKSPNVMNRSDVIIERDSVENGVPIHRTGVGGGGSGGDRNDSVSESAPRDSQLSLIEDNDGFQRDGFGRQSMSEKRHAQLDAKSTDTYRRSKKAKEEKERQLRERQHSDTPQQQPNQSVNGMHQTPQQQQPVNTDHKVVVPHELGLCLN</sequence>
<dbReference type="GO" id="GO:0043296">
    <property type="term" value="C:apical junction complex"/>
    <property type="evidence" value="ECO:0007669"/>
    <property type="project" value="TreeGrafter"/>
</dbReference>
<feature type="domain" description="HIG1" evidence="7">
    <location>
        <begin position="1"/>
        <end position="61"/>
    </location>
</feature>
<dbReference type="PANTHER" id="PTHR16484">
    <property type="entry name" value="PARTITIONING DEFECTIVE 3 RELATED"/>
    <property type="match status" value="1"/>
</dbReference>
<dbReference type="GO" id="GO:0005938">
    <property type="term" value="C:cell cortex"/>
    <property type="evidence" value="ECO:0007669"/>
    <property type="project" value="TreeGrafter"/>
</dbReference>
<dbReference type="CDD" id="cd23058">
    <property type="entry name" value="PDZ2_Par3-like"/>
    <property type="match status" value="1"/>
</dbReference>
<keyword evidence="9" id="KW-1185">Reference proteome</keyword>
<dbReference type="GO" id="GO:0005912">
    <property type="term" value="C:adherens junction"/>
    <property type="evidence" value="ECO:0007669"/>
    <property type="project" value="TreeGrafter"/>
</dbReference>
<dbReference type="Pfam" id="PF00595">
    <property type="entry name" value="PDZ"/>
    <property type="match status" value="3"/>
</dbReference>
<protein>
    <submittedName>
        <fullName evidence="8">Uncharacterized protein</fullName>
    </submittedName>
</protein>
<dbReference type="GO" id="GO:0030010">
    <property type="term" value="P:establishment of cell polarity"/>
    <property type="evidence" value="ECO:0007669"/>
    <property type="project" value="TreeGrafter"/>
</dbReference>
<dbReference type="GO" id="GO:0005739">
    <property type="term" value="C:mitochondrion"/>
    <property type="evidence" value="ECO:0007669"/>
    <property type="project" value="UniProtKB-SubCell"/>
</dbReference>
<name>A0A7R9KZ51_9ACAR</name>
<dbReference type="GO" id="GO:0000226">
    <property type="term" value="P:microtubule cytoskeleton organization"/>
    <property type="evidence" value="ECO:0007669"/>
    <property type="project" value="TreeGrafter"/>
</dbReference>